<feature type="coiled-coil region" evidence="1">
    <location>
        <begin position="1168"/>
        <end position="1195"/>
    </location>
</feature>
<dbReference type="OrthoDB" id="272951at2759"/>
<comment type="caution">
    <text evidence="3">The sequence shown here is derived from an EMBL/GenBank/DDBJ whole genome shotgun (WGS) entry which is preliminary data.</text>
</comment>
<dbReference type="PANTHER" id="PTHR23159:SF66">
    <property type="entry name" value="OS04G0158400 PROTEIN"/>
    <property type="match status" value="1"/>
</dbReference>
<name>A0A0N1I6N4_LEPSE</name>
<feature type="region of interest" description="Disordered" evidence="2">
    <location>
        <begin position="1216"/>
        <end position="1247"/>
    </location>
</feature>
<accession>A0A0N1I6N4</accession>
<feature type="region of interest" description="Disordered" evidence="2">
    <location>
        <begin position="1517"/>
        <end position="1565"/>
    </location>
</feature>
<keyword evidence="4" id="KW-1185">Reference proteome</keyword>
<feature type="compositionally biased region" description="Polar residues" evidence="2">
    <location>
        <begin position="448"/>
        <end position="465"/>
    </location>
</feature>
<feature type="coiled-coil region" evidence="1">
    <location>
        <begin position="1396"/>
        <end position="1469"/>
    </location>
</feature>
<evidence type="ECO:0000313" key="4">
    <source>
        <dbReference type="Proteomes" id="UP000038009"/>
    </source>
</evidence>
<protein>
    <submittedName>
        <fullName evidence="3">Uncharacterized protein</fullName>
    </submittedName>
</protein>
<dbReference type="OMA" id="QARDGQY"/>
<dbReference type="EMBL" id="LJSK01000037">
    <property type="protein sequence ID" value="KPI88892.1"/>
    <property type="molecule type" value="Genomic_DNA"/>
</dbReference>
<proteinExistence type="predicted"/>
<feature type="compositionally biased region" description="Low complexity" evidence="2">
    <location>
        <begin position="1517"/>
        <end position="1531"/>
    </location>
</feature>
<feature type="coiled-coil region" evidence="1">
    <location>
        <begin position="781"/>
        <end position="873"/>
    </location>
</feature>
<feature type="coiled-coil region" evidence="1">
    <location>
        <begin position="1287"/>
        <end position="1360"/>
    </location>
</feature>
<feature type="region of interest" description="Disordered" evidence="2">
    <location>
        <begin position="1"/>
        <end position="83"/>
    </location>
</feature>
<sequence length="1565" mass="172157">MYTDPYIGVHGGPAGDDVAQPPSGGKRKLVRRAQHGDDAVPSPAVPLSPTAGIPKNDNSGGPSPNFGAPPTSPPFAASSKSANAPSALIQDVSTEGEANALVKRVRQLESESAMLSNTLTKVCDENGRLSGQVAALETKLTALAEQPLQKTSVLHSLFEPEKTGWFGGSKAAAREQLERLSEALQSEFLAYKASHASSNEEVQALVEGLHSAHLNAQELGKLVNAQQQTISNGPMAVSVRIVPVTEQSNRGVVQELQAQLRRAQEQSANAEEQLRSLQAELRVLKVENTKLRNDAIMCATAAPPVVAVPAAPKQPAATDKATSDALAKANMERNALRDELARVRNALVEKEKEEVVHKEQVEQMRNQLAAMSSVHSEEVDNLKQKLAQSFSFSVACPRCDELRPELARAHDDLAASQAIVQDLRNQILDNTMRQEKRYRALEQRLAESSEQVSARDQQLQRSTSADDYGKLKSEQDALLQEIELYKQRIEFLEKAQSEKGRETDLPLNESEVLAMLSSSKDRISKLEFERDQLLVQLQQAQAYAIARDTEARTLQQRSDEDKQRVTFLLKKCASQTSDVRSLTAQLDAFKEQFEKQSLELKQEKRNTENMAALQKQFDDLSKEKRLLEDRLAATQQVEERLVKAKETIAYMELAQSSNINMSQYAELKAEKEKLANTMEPLQRKLEEAKSEIERLKSVTDAQRVISSTQNNNVRTWQDQVAALSESETKLREKVGLLTSENTRLTQVNVSLEKQMNDMQDGIKEMAVHMEHDRTASKATAEANSQREIQALRDELAQAKATIAEVQARDGQYVAEGLYQSVVAERDKASEEIKRLNCELEKRKSEILIYRQTIADLEQENDERVKEIETLQDRYQTDRSSLNDRLTKEQKRTAELSSAVDASNAHAAAMEAEAQRRNAAIAELQEKAAKQQRAFEDKCRREEALGNEIKRLQGQISALQTAAATLPVAAVAEAQPVKAANPPAPMLEREVSSCGAATPSLVVVSSATGAAASSHSASEVPPLAPAPSSISSGPDPIVIETFQRRIYDLQTENERIAGELKRTQLQRQLDAEEDRRTITMLQTQVKNRMSSSDRTAYAAAIAKSDSLKKSVESLMAENAQLKQQLGVNQVPANQAISASSLAMAASQQMDALQLQAQLRDEKAAFDVAMEKAAQDCAAYEARIQELEEQLHEAQEATAAAPRTGTAMATLSSFADAAAEGEEDGEHDGGAYGAADDSSPLGRPVKKRVKKIRKKKTLAEQVGAADGGEDILAAAAVAAEVATVKHAATQDLQSSLEQAQREVMQLKAENMQLKTTIADLTAQLQQTEEDVRAAHEDLELAQTSMDEERRDLNRQIALLQEQRSATPPIADERQTSLRFGDGSFATFGGKGSFRSQSIADSQMQLRCCQDELNRMQMENRDLKNRLVMSEGNEGDMPSPLARGASPGHGELRKLQKKLKQKDAEIKALADQLMPTKEKLVEYMAMADRLGLQYPFPPELEGATVMRLKALHVPIDPRAASAPALARAPQRPQSSRPNQDGRGEDVSPPPRAPKKRRGLSREEEFSLR</sequence>
<feature type="coiled-coil region" evidence="1">
    <location>
        <begin position="579"/>
        <end position="637"/>
    </location>
</feature>
<reference evidence="3 4" key="1">
    <citation type="journal article" date="2015" name="PLoS Pathog.">
        <title>Leptomonas seymouri: Adaptations to the Dixenous Life Cycle Analyzed by Genome Sequencing, Transcriptome Profiling and Co-infection with Leishmania donovani.</title>
        <authorList>
            <person name="Kraeva N."/>
            <person name="Butenko A."/>
            <person name="Hlavacova J."/>
            <person name="Kostygov A."/>
            <person name="Myskova J."/>
            <person name="Grybchuk D."/>
            <person name="Lestinova T."/>
            <person name="Votypka J."/>
            <person name="Volf P."/>
            <person name="Opperdoes F."/>
            <person name="Flegontov P."/>
            <person name="Lukes J."/>
            <person name="Yurchenko V."/>
        </authorList>
    </citation>
    <scope>NUCLEOTIDE SEQUENCE [LARGE SCALE GENOMIC DNA]</scope>
    <source>
        <strain evidence="3 4">ATCC 30220</strain>
    </source>
</reference>
<evidence type="ECO:0000256" key="2">
    <source>
        <dbReference type="SAM" id="MobiDB-lite"/>
    </source>
</evidence>
<keyword evidence="1" id="KW-0175">Coiled coil</keyword>
<feature type="coiled-coil region" evidence="1">
    <location>
        <begin position="906"/>
        <end position="961"/>
    </location>
</feature>
<feature type="compositionally biased region" description="Basic and acidic residues" evidence="2">
    <location>
        <begin position="1556"/>
        <end position="1565"/>
    </location>
</feature>
<gene>
    <name evidence="3" type="ORF">ABL78_2009</name>
</gene>
<feature type="coiled-coil region" evidence="1">
    <location>
        <begin position="246"/>
        <end position="294"/>
    </location>
</feature>
<dbReference type="VEuPathDB" id="TriTrypDB:Lsey_0037_0230"/>
<evidence type="ECO:0000256" key="1">
    <source>
        <dbReference type="SAM" id="Coils"/>
    </source>
</evidence>
<feature type="region of interest" description="Disordered" evidence="2">
    <location>
        <begin position="1013"/>
        <end position="1034"/>
    </location>
</feature>
<feature type="region of interest" description="Disordered" evidence="2">
    <location>
        <begin position="447"/>
        <end position="468"/>
    </location>
</feature>
<evidence type="ECO:0000313" key="3">
    <source>
        <dbReference type="EMBL" id="KPI88892.1"/>
    </source>
</evidence>
<dbReference type="PANTHER" id="PTHR23159">
    <property type="entry name" value="CENTROSOMAL PROTEIN 2"/>
    <property type="match status" value="1"/>
</dbReference>
<dbReference type="Proteomes" id="UP000038009">
    <property type="component" value="Unassembled WGS sequence"/>
</dbReference>
<feature type="coiled-coil region" evidence="1">
    <location>
        <begin position="664"/>
        <end position="698"/>
    </location>
</feature>
<feature type="compositionally biased region" description="Low complexity" evidence="2">
    <location>
        <begin position="74"/>
        <end position="83"/>
    </location>
</feature>
<organism evidence="3 4">
    <name type="scientific">Leptomonas seymouri</name>
    <dbReference type="NCBI Taxonomy" id="5684"/>
    <lineage>
        <taxon>Eukaryota</taxon>
        <taxon>Discoba</taxon>
        <taxon>Euglenozoa</taxon>
        <taxon>Kinetoplastea</taxon>
        <taxon>Metakinetoplastina</taxon>
        <taxon>Trypanosomatida</taxon>
        <taxon>Trypanosomatidae</taxon>
        <taxon>Leishmaniinae</taxon>
        <taxon>Leptomonas</taxon>
    </lineage>
</organism>
<feature type="coiled-coil region" evidence="1">
    <location>
        <begin position="326"/>
        <end position="367"/>
    </location>
</feature>